<dbReference type="AlphaFoldDB" id="A0A917ASD3"/>
<dbReference type="SUPFAM" id="SSF56112">
    <property type="entry name" value="Protein kinase-like (PK-like)"/>
    <property type="match status" value="1"/>
</dbReference>
<dbReference type="PANTHER" id="PTHR12149:SF8">
    <property type="entry name" value="PROTEIN-RIBULOSAMINE 3-KINASE"/>
    <property type="match status" value="1"/>
</dbReference>
<dbReference type="Gene3D" id="3.30.200.20">
    <property type="entry name" value="Phosphorylase Kinase, domain 1"/>
    <property type="match status" value="1"/>
</dbReference>
<dbReference type="Gene3D" id="1.20.1270.240">
    <property type="match status" value="1"/>
</dbReference>
<accession>A0A917ASD3</accession>
<name>A0A917ASD3_9MICC</name>
<dbReference type="PANTHER" id="PTHR12149">
    <property type="entry name" value="FRUCTOSAMINE 3 KINASE-RELATED PROTEIN"/>
    <property type="match status" value="1"/>
</dbReference>
<dbReference type="InterPro" id="IPR016477">
    <property type="entry name" value="Fructo-/Ketosamine-3-kinase"/>
</dbReference>
<dbReference type="InterPro" id="IPR011009">
    <property type="entry name" value="Kinase-like_dom_sf"/>
</dbReference>
<comment type="similarity">
    <text evidence="1">Belongs to the fructosamine kinase family.</text>
</comment>
<comment type="caution">
    <text evidence="2">The sequence shown here is derived from an EMBL/GenBank/DDBJ whole genome shotgun (WGS) entry which is preliminary data.</text>
</comment>
<dbReference type="Proteomes" id="UP000633136">
    <property type="component" value="Unassembled WGS sequence"/>
</dbReference>
<protein>
    <submittedName>
        <fullName evidence="2">Fructosamine kinase</fullName>
    </submittedName>
</protein>
<dbReference type="EMBL" id="BMIS01000006">
    <property type="protein sequence ID" value="GGE70423.1"/>
    <property type="molecule type" value="Genomic_DNA"/>
</dbReference>
<dbReference type="PIRSF" id="PIRSF006221">
    <property type="entry name" value="Ketosamine-3-kinase"/>
    <property type="match status" value="1"/>
</dbReference>
<proteinExistence type="inferred from homology"/>
<keyword evidence="3" id="KW-1185">Reference proteome</keyword>
<dbReference type="Gene3D" id="1.10.510.10">
    <property type="entry name" value="Transferase(Phosphotransferase) domain 1"/>
    <property type="match status" value="1"/>
</dbReference>
<keyword evidence="1" id="KW-0808">Transferase</keyword>
<sequence>MAGMPYTKNVVSGIRGAAQVEAAGLRWLAEATEQGGARIAQVLSVEEGRLELERLDAAPAAEEAAQAFGTALARTHRSLPEDALFGQLPAEHPDGVAPMFGPAEQLLEMGIGTHSSWGAFHAQERLDPLLDRLTSGGGRASSADLKLLQQARDRIASGELDDGESPSRIHGDLWTGNVLWTAEGAVLIDPAAHAGHREADLAMLDLFGLEHLEEVMDAYDEEAPLREGWAERTPMHQLFPLLAHWVLFGGAYESPTLSAAETVLDL</sequence>
<evidence type="ECO:0000313" key="3">
    <source>
        <dbReference type="Proteomes" id="UP000633136"/>
    </source>
</evidence>
<reference evidence="2" key="1">
    <citation type="journal article" date="2014" name="Int. J. Syst. Evol. Microbiol.">
        <title>Complete genome sequence of Corynebacterium casei LMG S-19264T (=DSM 44701T), isolated from a smear-ripened cheese.</title>
        <authorList>
            <consortium name="US DOE Joint Genome Institute (JGI-PGF)"/>
            <person name="Walter F."/>
            <person name="Albersmeier A."/>
            <person name="Kalinowski J."/>
            <person name="Ruckert C."/>
        </authorList>
    </citation>
    <scope>NUCLEOTIDE SEQUENCE</scope>
    <source>
        <strain evidence="2">CGMCC 1.15388</strain>
    </source>
</reference>
<gene>
    <name evidence="2" type="ORF">GCM10011401_17030</name>
</gene>
<organism evidence="2 3">
    <name type="scientific">Nesterenkonia cremea</name>
    <dbReference type="NCBI Taxonomy" id="1882340"/>
    <lineage>
        <taxon>Bacteria</taxon>
        <taxon>Bacillati</taxon>
        <taxon>Actinomycetota</taxon>
        <taxon>Actinomycetes</taxon>
        <taxon>Micrococcales</taxon>
        <taxon>Micrococcaceae</taxon>
        <taxon>Nesterenkonia</taxon>
    </lineage>
</organism>
<dbReference type="GO" id="GO:0016301">
    <property type="term" value="F:kinase activity"/>
    <property type="evidence" value="ECO:0007669"/>
    <property type="project" value="UniProtKB-UniRule"/>
</dbReference>
<dbReference type="Pfam" id="PF03881">
    <property type="entry name" value="Fructosamin_kin"/>
    <property type="match status" value="1"/>
</dbReference>
<keyword evidence="1 2" id="KW-0418">Kinase</keyword>
<reference evidence="2" key="2">
    <citation type="submission" date="2020-09" db="EMBL/GenBank/DDBJ databases">
        <authorList>
            <person name="Sun Q."/>
            <person name="Zhou Y."/>
        </authorList>
    </citation>
    <scope>NUCLEOTIDE SEQUENCE</scope>
    <source>
        <strain evidence="2">CGMCC 1.15388</strain>
    </source>
</reference>
<evidence type="ECO:0000313" key="2">
    <source>
        <dbReference type="EMBL" id="GGE70423.1"/>
    </source>
</evidence>
<evidence type="ECO:0000256" key="1">
    <source>
        <dbReference type="PIRNR" id="PIRNR006221"/>
    </source>
</evidence>